<proteinExistence type="predicted"/>
<dbReference type="Gene3D" id="1.10.760.10">
    <property type="entry name" value="Cytochrome c-like domain"/>
    <property type="match status" value="1"/>
</dbReference>
<dbReference type="PRINTS" id="PR00605">
    <property type="entry name" value="CYTCHROMECIC"/>
</dbReference>
<evidence type="ECO:0000256" key="2">
    <source>
        <dbReference type="ARBA" id="ARBA00022448"/>
    </source>
</evidence>
<gene>
    <name evidence="12" type="ORF">AUC71_02665</name>
</gene>
<keyword evidence="10" id="KW-0732">Signal</keyword>
<dbReference type="Proteomes" id="UP000095042">
    <property type="component" value="Unassembled WGS sequence"/>
</dbReference>
<evidence type="ECO:0000256" key="7">
    <source>
        <dbReference type="ARBA" id="ARBA00023004"/>
    </source>
</evidence>
<dbReference type="InterPro" id="IPR008168">
    <property type="entry name" value="Cyt_C_IC"/>
</dbReference>
<comment type="cofactor">
    <cofactor evidence="1">
        <name>heme c</name>
        <dbReference type="ChEBI" id="CHEBI:61717"/>
    </cofactor>
</comment>
<dbReference type="AlphaFoldDB" id="A0A1E3W8A3"/>
<dbReference type="PIRSF" id="PIRSF000008">
    <property type="entry name" value="Cytochrome_c551i"/>
    <property type="match status" value="1"/>
</dbReference>
<evidence type="ECO:0000256" key="3">
    <source>
        <dbReference type="ARBA" id="ARBA00022617"/>
    </source>
</evidence>
<dbReference type="Pfam" id="PF13442">
    <property type="entry name" value="Cytochrome_CBB3"/>
    <property type="match status" value="1"/>
</dbReference>
<keyword evidence="4" id="KW-0679">Respiratory chain</keyword>
<keyword evidence="5 9" id="KW-0479">Metal-binding</keyword>
<sequence length="155" mass="16849">MLNQLRSARVRTLFLLATGVMFLSFAPSLAAIEFKNALDDSPLDVAPADGETLTEAVKAFHETGSNPYDGDDAALAQGKKLFDENCQVCHGKVGEGRMCPSLVDDNYAYPRVTSDVGMFEVIYGGATGAMRAYKGRLTQDQILHVIAYIRSLEPQ</sequence>
<keyword evidence="7 9" id="KW-0408">Iron</keyword>
<feature type="signal peptide" evidence="10">
    <location>
        <begin position="1"/>
        <end position="30"/>
    </location>
</feature>
<feature type="binding site" description="covalent" evidence="8">
    <location>
        <position position="86"/>
    </location>
    <ligand>
        <name>heme c</name>
        <dbReference type="ChEBI" id="CHEBI:61717"/>
    </ligand>
</feature>
<evidence type="ECO:0000256" key="6">
    <source>
        <dbReference type="ARBA" id="ARBA00022982"/>
    </source>
</evidence>
<accession>A0A1E3W8A3</accession>
<dbReference type="GO" id="GO:0020037">
    <property type="term" value="F:heme binding"/>
    <property type="evidence" value="ECO:0007669"/>
    <property type="project" value="InterPro"/>
</dbReference>
<keyword evidence="13" id="KW-1185">Reference proteome</keyword>
<dbReference type="OrthoDB" id="5523448at2"/>
<evidence type="ECO:0000256" key="10">
    <source>
        <dbReference type="SAM" id="SignalP"/>
    </source>
</evidence>
<dbReference type="PANTHER" id="PTHR33751">
    <property type="entry name" value="CBB3-TYPE CYTOCHROME C OXIDASE SUBUNIT FIXP"/>
    <property type="match status" value="1"/>
</dbReference>
<dbReference type="PROSITE" id="PS51007">
    <property type="entry name" value="CYTC"/>
    <property type="match status" value="1"/>
</dbReference>
<dbReference type="GO" id="GO:0005506">
    <property type="term" value="F:iron ion binding"/>
    <property type="evidence" value="ECO:0007669"/>
    <property type="project" value="InterPro"/>
</dbReference>
<keyword evidence="3 8" id="KW-0349">Heme</keyword>
<keyword evidence="6" id="KW-0249">Electron transport</keyword>
<evidence type="ECO:0000256" key="8">
    <source>
        <dbReference type="PIRSR" id="PIRSR000008-1"/>
    </source>
</evidence>
<dbReference type="GO" id="GO:0042597">
    <property type="term" value="C:periplasmic space"/>
    <property type="evidence" value="ECO:0007669"/>
    <property type="project" value="InterPro"/>
</dbReference>
<reference evidence="12 13" key="1">
    <citation type="journal article" date="2016" name="Environ. Microbiol.">
        <title>New Methyloceanibacter diversity from North Sea sediments includes methanotroph containing solely the soluble methane monooxygenase.</title>
        <authorList>
            <person name="Vekeman B."/>
            <person name="Kerckhof F.M."/>
            <person name="Cremers G."/>
            <person name="de Vos P."/>
            <person name="Vandamme P."/>
            <person name="Boon N."/>
            <person name="Op den Camp H.J."/>
            <person name="Heylen K."/>
        </authorList>
    </citation>
    <scope>NUCLEOTIDE SEQUENCE [LARGE SCALE GENOMIC DNA]</scope>
    <source>
        <strain evidence="12 13">R-67177</strain>
    </source>
</reference>
<keyword evidence="2" id="KW-0813">Transport</keyword>
<evidence type="ECO:0000256" key="4">
    <source>
        <dbReference type="ARBA" id="ARBA00022660"/>
    </source>
</evidence>
<dbReference type="PANTHER" id="PTHR33751:SF1">
    <property type="entry name" value="CBB3-TYPE CYTOCHROME C OXIDASE SUBUNIT FIXP"/>
    <property type="match status" value="1"/>
</dbReference>
<evidence type="ECO:0000313" key="12">
    <source>
        <dbReference type="EMBL" id="ODS02033.1"/>
    </source>
</evidence>
<comment type="PTM">
    <text evidence="8">Binds 1 heme c group covalently per subunit.</text>
</comment>
<feature type="chain" id="PRO_5009139224" description="Cytochrome c domain-containing protein" evidence="10">
    <location>
        <begin position="31"/>
        <end position="155"/>
    </location>
</feature>
<dbReference type="InterPro" id="IPR009056">
    <property type="entry name" value="Cyt_c-like_dom"/>
</dbReference>
<protein>
    <recommendedName>
        <fullName evidence="11">Cytochrome c domain-containing protein</fullName>
    </recommendedName>
</protein>
<dbReference type="EMBL" id="LPWD01000420">
    <property type="protein sequence ID" value="ODS02033.1"/>
    <property type="molecule type" value="Genomic_DNA"/>
</dbReference>
<feature type="binding site" description="axial binding residue" evidence="9">
    <location>
        <position position="90"/>
    </location>
    <ligand>
        <name>heme c</name>
        <dbReference type="ChEBI" id="CHEBI:61717"/>
    </ligand>
    <ligandPart>
        <name>Fe</name>
        <dbReference type="ChEBI" id="CHEBI:18248"/>
    </ligandPart>
</feature>
<comment type="caution">
    <text evidence="12">The sequence shown here is derived from an EMBL/GenBank/DDBJ whole genome shotgun (WGS) entry which is preliminary data.</text>
</comment>
<evidence type="ECO:0000256" key="5">
    <source>
        <dbReference type="ARBA" id="ARBA00022723"/>
    </source>
</evidence>
<feature type="binding site" description="covalent" evidence="8">
    <location>
        <position position="89"/>
    </location>
    <ligand>
        <name>heme c</name>
        <dbReference type="ChEBI" id="CHEBI:61717"/>
    </ligand>
</feature>
<evidence type="ECO:0000256" key="1">
    <source>
        <dbReference type="ARBA" id="ARBA00001926"/>
    </source>
</evidence>
<dbReference type="InterPro" id="IPR036909">
    <property type="entry name" value="Cyt_c-like_dom_sf"/>
</dbReference>
<dbReference type="InterPro" id="IPR050597">
    <property type="entry name" value="Cytochrome_c_Oxidase_Subunit"/>
</dbReference>
<dbReference type="SUPFAM" id="SSF46626">
    <property type="entry name" value="Cytochrome c"/>
    <property type="match status" value="1"/>
</dbReference>
<dbReference type="InterPro" id="IPR009153">
    <property type="entry name" value="Cyt_cL"/>
</dbReference>
<evidence type="ECO:0000256" key="9">
    <source>
        <dbReference type="PIRSR" id="PIRSR000008-2"/>
    </source>
</evidence>
<evidence type="ECO:0000313" key="13">
    <source>
        <dbReference type="Proteomes" id="UP000095042"/>
    </source>
</evidence>
<evidence type="ECO:0000259" key="11">
    <source>
        <dbReference type="PROSITE" id="PS51007"/>
    </source>
</evidence>
<name>A0A1E3W8A3_9HYPH</name>
<organism evidence="12 13">
    <name type="scientific">Methyloceanibacter marginalis</name>
    <dbReference type="NCBI Taxonomy" id="1774971"/>
    <lineage>
        <taxon>Bacteria</taxon>
        <taxon>Pseudomonadati</taxon>
        <taxon>Pseudomonadota</taxon>
        <taxon>Alphaproteobacteria</taxon>
        <taxon>Hyphomicrobiales</taxon>
        <taxon>Hyphomicrobiaceae</taxon>
        <taxon>Methyloceanibacter</taxon>
    </lineage>
</organism>
<dbReference type="GO" id="GO:0009055">
    <property type="term" value="F:electron transfer activity"/>
    <property type="evidence" value="ECO:0007669"/>
    <property type="project" value="InterPro"/>
</dbReference>
<feature type="domain" description="Cytochrome c" evidence="11">
    <location>
        <begin position="73"/>
        <end position="153"/>
    </location>
</feature>